<accession>W4QW56</accession>
<dbReference type="CDD" id="cd06267">
    <property type="entry name" value="PBP1_LacI_sugar_binding-like"/>
    <property type="match status" value="1"/>
</dbReference>
<dbReference type="Pfam" id="PF13377">
    <property type="entry name" value="Peripla_BP_3"/>
    <property type="match status" value="1"/>
</dbReference>
<evidence type="ECO:0000313" key="5">
    <source>
        <dbReference type="EMBL" id="GAE36132.1"/>
    </source>
</evidence>
<evidence type="ECO:0000259" key="4">
    <source>
        <dbReference type="PROSITE" id="PS50932"/>
    </source>
</evidence>
<evidence type="ECO:0000313" key="6">
    <source>
        <dbReference type="Proteomes" id="UP000018896"/>
    </source>
</evidence>
<dbReference type="GO" id="GO:0000976">
    <property type="term" value="F:transcription cis-regulatory region binding"/>
    <property type="evidence" value="ECO:0007669"/>
    <property type="project" value="TreeGrafter"/>
</dbReference>
<dbReference type="EMBL" id="BAUV01000028">
    <property type="protein sequence ID" value="GAE36132.1"/>
    <property type="molecule type" value="Genomic_DNA"/>
</dbReference>
<proteinExistence type="predicted"/>
<dbReference type="SMART" id="SM00354">
    <property type="entry name" value="HTH_LACI"/>
    <property type="match status" value="1"/>
</dbReference>
<dbReference type="Gene3D" id="3.40.50.2300">
    <property type="match status" value="2"/>
</dbReference>
<dbReference type="InterPro" id="IPR046335">
    <property type="entry name" value="LacI/GalR-like_sensor"/>
</dbReference>
<dbReference type="Pfam" id="PF00356">
    <property type="entry name" value="LacI"/>
    <property type="match status" value="1"/>
</dbReference>
<dbReference type="Proteomes" id="UP000018896">
    <property type="component" value="Unassembled WGS sequence"/>
</dbReference>
<dbReference type="InterPro" id="IPR028082">
    <property type="entry name" value="Peripla_BP_I"/>
</dbReference>
<feature type="domain" description="HTH lacI-type" evidence="4">
    <location>
        <begin position="1"/>
        <end position="55"/>
    </location>
</feature>
<dbReference type="eggNOG" id="COG1609">
    <property type="taxonomic scope" value="Bacteria"/>
</dbReference>
<evidence type="ECO:0000256" key="2">
    <source>
        <dbReference type="ARBA" id="ARBA00023125"/>
    </source>
</evidence>
<keyword evidence="6" id="KW-1185">Reference proteome</keyword>
<keyword evidence="3" id="KW-0804">Transcription</keyword>
<protein>
    <submittedName>
        <fullName evidence="5">Transcriptional regulator</fullName>
    </submittedName>
</protein>
<comment type="caution">
    <text evidence="5">The sequence shown here is derived from an EMBL/GenBank/DDBJ whole genome shotgun (WGS) entry which is preliminary data.</text>
</comment>
<dbReference type="STRING" id="1236973.JCM9157_3279"/>
<gene>
    <name evidence="5" type="ORF">JCM9157_3279</name>
</gene>
<dbReference type="PANTHER" id="PTHR30146:SF109">
    <property type="entry name" value="HTH-TYPE TRANSCRIPTIONAL REGULATOR GALS"/>
    <property type="match status" value="1"/>
</dbReference>
<dbReference type="Gene3D" id="1.10.260.40">
    <property type="entry name" value="lambda repressor-like DNA-binding domains"/>
    <property type="match status" value="1"/>
</dbReference>
<dbReference type="AlphaFoldDB" id="W4QW56"/>
<dbReference type="PROSITE" id="PS50932">
    <property type="entry name" value="HTH_LACI_2"/>
    <property type="match status" value="1"/>
</dbReference>
<dbReference type="PANTHER" id="PTHR30146">
    <property type="entry name" value="LACI-RELATED TRANSCRIPTIONAL REPRESSOR"/>
    <property type="match status" value="1"/>
</dbReference>
<dbReference type="SUPFAM" id="SSF47413">
    <property type="entry name" value="lambda repressor-like DNA-binding domains"/>
    <property type="match status" value="1"/>
</dbReference>
<reference evidence="5 6" key="1">
    <citation type="journal article" date="2014" name="Genome Announc.">
        <title>Draft Genome Sequences of Three Alkaliphilic Bacillus Strains, Bacillus wakoensis JCM 9140T, Bacillus akibai JCM 9157T, and Bacillus hemicellulosilyticus JCM 9152T.</title>
        <authorList>
            <person name="Yuki M."/>
            <person name="Oshima K."/>
            <person name="Suda W."/>
            <person name="Oshida Y."/>
            <person name="Kitamura K."/>
            <person name="Iida T."/>
            <person name="Hattori M."/>
            <person name="Ohkuma M."/>
        </authorList>
    </citation>
    <scope>NUCLEOTIDE SEQUENCE [LARGE SCALE GENOMIC DNA]</scope>
    <source>
        <strain evidence="5 6">JCM 9157</strain>
    </source>
</reference>
<dbReference type="InterPro" id="IPR000843">
    <property type="entry name" value="HTH_LacI"/>
</dbReference>
<keyword evidence="1" id="KW-0805">Transcription regulation</keyword>
<evidence type="ECO:0000256" key="1">
    <source>
        <dbReference type="ARBA" id="ARBA00023015"/>
    </source>
</evidence>
<keyword evidence="2" id="KW-0238">DNA-binding</keyword>
<organism evidence="5 6">
    <name type="scientific">Halalkalibacter akibai (strain ATCC 43226 / DSM 21942 / CIP 109018 / JCM 9157 / 1139)</name>
    <name type="common">Bacillus akibai</name>
    <dbReference type="NCBI Taxonomy" id="1236973"/>
    <lineage>
        <taxon>Bacteria</taxon>
        <taxon>Bacillati</taxon>
        <taxon>Bacillota</taxon>
        <taxon>Bacilli</taxon>
        <taxon>Bacillales</taxon>
        <taxon>Bacillaceae</taxon>
        <taxon>Halalkalibacter</taxon>
    </lineage>
</organism>
<evidence type="ECO:0000256" key="3">
    <source>
        <dbReference type="ARBA" id="ARBA00023163"/>
    </source>
</evidence>
<dbReference type="CDD" id="cd01392">
    <property type="entry name" value="HTH_LacI"/>
    <property type="match status" value="1"/>
</dbReference>
<dbReference type="SUPFAM" id="SSF53822">
    <property type="entry name" value="Periplasmic binding protein-like I"/>
    <property type="match status" value="1"/>
</dbReference>
<dbReference type="GO" id="GO:0003700">
    <property type="term" value="F:DNA-binding transcription factor activity"/>
    <property type="evidence" value="ECO:0007669"/>
    <property type="project" value="TreeGrafter"/>
</dbReference>
<dbReference type="InterPro" id="IPR010982">
    <property type="entry name" value="Lambda_DNA-bd_dom_sf"/>
</dbReference>
<dbReference type="RefSeq" id="WP_035665855.1">
    <property type="nucleotide sequence ID" value="NZ_BAUV01000028.1"/>
</dbReference>
<name>W4QW56_HALA3</name>
<dbReference type="OrthoDB" id="9775106at2"/>
<sequence>MRSEDLAKLLGISRSTISRVINNYPDIPQATRDKVWKAIKEYNYVPNASARKLAGIKNNMIAIFVLDVKDESVPHHLKTTDETLIYNNPFFSPVINAVSDQANKLDYYILISIIYSKKDLKRVENVFSQKMIDGAIFVGTEESENELLFKLIEKEHILALIDTNEIHNANHNAIYVNANNYEGSCKAISYLIGLGHSKIGMITGNLKKLSAMERLEGYKDTLKSYKINVDENFIYYGDFMESSGYHGAKHILGKPNPPTALFLSNDTMAVGAYKAAVELGLKIPDDISIVGFDNAVFSQYLSPPLTTVDVPFAELGKRAATLVIESIEQKKQRGIVEKLKVNLIERGSCQRFKSEF</sequence>